<keyword evidence="9" id="KW-0170">Cobalt</keyword>
<keyword evidence="9" id="KW-0533">Nickel</keyword>
<name>A0A193LD95_9GAMM</name>
<dbReference type="OrthoDB" id="9767022at2"/>
<gene>
    <name evidence="13" type="ORF">BA177_04085</name>
</gene>
<keyword evidence="14" id="KW-1185">Reference proteome</keyword>
<dbReference type="PANTHER" id="PTHR32092:SF5">
    <property type="entry name" value="6-PHOSPHO-BETA-GLUCOSIDASE"/>
    <property type="match status" value="1"/>
</dbReference>
<dbReference type="InterPro" id="IPR001088">
    <property type="entry name" value="Glyco_hydro_4"/>
</dbReference>
<dbReference type="SUPFAM" id="SSF51735">
    <property type="entry name" value="NAD(P)-binding Rossmann-fold domains"/>
    <property type="match status" value="1"/>
</dbReference>
<protein>
    <recommendedName>
        <fullName evidence="12">Doublecortin domain-containing protein</fullName>
    </recommendedName>
</protein>
<dbReference type="RefSeq" id="WP_068613201.1">
    <property type="nucleotide sequence ID" value="NZ_CP016268.1"/>
</dbReference>
<evidence type="ECO:0000256" key="4">
    <source>
        <dbReference type="ARBA" id="ARBA00023027"/>
    </source>
</evidence>
<dbReference type="GO" id="GO:0005975">
    <property type="term" value="P:carbohydrate metabolic process"/>
    <property type="evidence" value="ECO:0007669"/>
    <property type="project" value="InterPro"/>
</dbReference>
<organism evidence="13 14">
    <name type="scientific">Woeseia oceani</name>
    <dbReference type="NCBI Taxonomy" id="1548547"/>
    <lineage>
        <taxon>Bacteria</taxon>
        <taxon>Pseudomonadati</taxon>
        <taxon>Pseudomonadota</taxon>
        <taxon>Gammaproteobacteria</taxon>
        <taxon>Woeseiales</taxon>
        <taxon>Woeseiaceae</taxon>
        <taxon>Woeseia</taxon>
    </lineage>
</organism>
<evidence type="ECO:0000256" key="5">
    <source>
        <dbReference type="ARBA" id="ARBA00023211"/>
    </source>
</evidence>
<keyword evidence="2 9" id="KW-0479">Metal-binding</keyword>
<dbReference type="GO" id="GO:0035556">
    <property type="term" value="P:intracellular signal transduction"/>
    <property type="evidence" value="ECO:0007669"/>
    <property type="project" value="InterPro"/>
</dbReference>
<dbReference type="AlphaFoldDB" id="A0A193LD95"/>
<proteinExistence type="inferred from homology"/>
<evidence type="ECO:0000313" key="14">
    <source>
        <dbReference type="Proteomes" id="UP000092695"/>
    </source>
</evidence>
<dbReference type="Pfam" id="PF02056">
    <property type="entry name" value="Glyco_hydro_4"/>
    <property type="match status" value="1"/>
</dbReference>
<dbReference type="PANTHER" id="PTHR32092">
    <property type="entry name" value="6-PHOSPHO-BETA-GLUCOSIDASE-RELATED"/>
    <property type="match status" value="1"/>
</dbReference>
<evidence type="ECO:0000256" key="1">
    <source>
        <dbReference type="ARBA" id="ARBA00010141"/>
    </source>
</evidence>
<keyword evidence="5 9" id="KW-0464">Manganese</keyword>
<feature type="site" description="Increases basicity of active site Tyr" evidence="10">
    <location>
        <position position="105"/>
    </location>
</feature>
<evidence type="ECO:0000256" key="10">
    <source>
        <dbReference type="PIRSR" id="PIRSR601088-4"/>
    </source>
</evidence>
<comment type="similarity">
    <text evidence="1 11">Belongs to the glycosyl hydrolase 4 family.</text>
</comment>
<reference evidence="13 14" key="1">
    <citation type="submission" date="2016-06" db="EMBL/GenBank/DDBJ databases">
        <title>Complete genome sequence of a deep-branching marine Gamma Proteobacterium Woeseia oceani type strain XK5.</title>
        <authorList>
            <person name="Mu D."/>
            <person name="Du Z."/>
        </authorList>
    </citation>
    <scope>NUCLEOTIDE SEQUENCE [LARGE SCALE GENOMIC DNA]</scope>
    <source>
        <strain evidence="13 14">XK5</strain>
    </source>
</reference>
<dbReference type="PRINTS" id="PR00732">
    <property type="entry name" value="GLHYDRLASE4"/>
</dbReference>
<keyword evidence="6 11" id="KW-0326">Glycosidase</keyword>
<evidence type="ECO:0000256" key="7">
    <source>
        <dbReference type="PIRSR" id="PIRSR601088-1"/>
    </source>
</evidence>
<dbReference type="InterPro" id="IPR022616">
    <property type="entry name" value="Glyco_hydro_4_C"/>
</dbReference>
<evidence type="ECO:0000259" key="12">
    <source>
        <dbReference type="PROSITE" id="PS50309"/>
    </source>
</evidence>
<evidence type="ECO:0000256" key="6">
    <source>
        <dbReference type="ARBA" id="ARBA00023295"/>
    </source>
</evidence>
<feature type="active site" description="Proton acceptor" evidence="7">
    <location>
        <position position="245"/>
    </location>
</feature>
<evidence type="ECO:0000256" key="11">
    <source>
        <dbReference type="RuleBase" id="RU361152"/>
    </source>
</evidence>
<feature type="domain" description="Doublecortin" evidence="12">
    <location>
        <begin position="1"/>
        <end position="77"/>
    </location>
</feature>
<feature type="binding site" evidence="8">
    <location>
        <position position="265"/>
    </location>
    <ligand>
        <name>substrate</name>
    </ligand>
</feature>
<feature type="binding site" evidence="9">
    <location>
        <position position="164"/>
    </location>
    <ligand>
        <name>Mn(2+)</name>
        <dbReference type="ChEBI" id="CHEBI:29035"/>
    </ligand>
</feature>
<accession>A0A193LD95</accession>
<dbReference type="Gene3D" id="3.40.50.720">
    <property type="entry name" value="NAD(P)-binding Rossmann-like Domain"/>
    <property type="match status" value="1"/>
</dbReference>
<dbReference type="InterPro" id="IPR015955">
    <property type="entry name" value="Lactate_DH/Glyco_Ohase_4_C"/>
</dbReference>
<evidence type="ECO:0000313" key="13">
    <source>
        <dbReference type="EMBL" id="ANO50500.1"/>
    </source>
</evidence>
<dbReference type="SUPFAM" id="SSF56327">
    <property type="entry name" value="LDH C-terminal domain-like"/>
    <property type="match status" value="1"/>
</dbReference>
<evidence type="ECO:0000256" key="2">
    <source>
        <dbReference type="ARBA" id="ARBA00022723"/>
    </source>
</evidence>
<keyword evidence="9" id="KW-0408">Iron</keyword>
<evidence type="ECO:0000256" key="8">
    <source>
        <dbReference type="PIRSR" id="PIRSR601088-2"/>
    </source>
</evidence>
<keyword evidence="3 11" id="KW-0378">Hydrolase</keyword>
<dbReference type="EMBL" id="CP016268">
    <property type="protein sequence ID" value="ANO50500.1"/>
    <property type="molecule type" value="Genomic_DNA"/>
</dbReference>
<dbReference type="Gene3D" id="3.90.110.10">
    <property type="entry name" value="Lactate dehydrogenase/glycoside hydrolase, family 4, C-terminal"/>
    <property type="match status" value="1"/>
</dbReference>
<dbReference type="GO" id="GO:0004553">
    <property type="term" value="F:hydrolase activity, hydrolyzing O-glycosyl compounds"/>
    <property type="evidence" value="ECO:0007669"/>
    <property type="project" value="InterPro"/>
</dbReference>
<dbReference type="GO" id="GO:0016616">
    <property type="term" value="F:oxidoreductase activity, acting on the CH-OH group of donors, NAD or NADP as acceptor"/>
    <property type="evidence" value="ECO:0007669"/>
    <property type="project" value="InterPro"/>
</dbReference>
<dbReference type="InterPro" id="IPR003533">
    <property type="entry name" value="Doublecortin_dom"/>
</dbReference>
<dbReference type="PROSITE" id="PS50309">
    <property type="entry name" value="DC"/>
    <property type="match status" value="1"/>
</dbReference>
<evidence type="ECO:0000256" key="9">
    <source>
        <dbReference type="PIRSR" id="PIRSR601088-3"/>
    </source>
</evidence>
<comment type="cofactor">
    <cofactor evidence="11">
        <name>NAD(+)</name>
        <dbReference type="ChEBI" id="CHEBI:57540"/>
    </cofactor>
    <text evidence="11">Binds 1 NAD(+) per subunit.</text>
</comment>
<sequence length="422" mass="45922">MKLTIVGGGSSYAPGLVKAFINSKTFDGCNIVLHDINAETLEVVTGLVSKLARLAGGGINITSSTNLEAAIDGADYVLTTCRPGGFECRHQDEAIPLTFGIYGQETCGPGGFFFAARSLPVIRNITEIMARKAPNAILVNYTNPTQIVAEALTRYSDVPAISICDQSIGDIESVLNALGRADADVKFTSIGLNHATWTQDFTIDGEDGVAAMNAAHDQVIASDANDRLKGMFTLAKRFGSMPNSYLPYYYYMSEFVSRAKGKPTRAEVIMSELDSYFDHYKEESAKDQPTLTHVRGGSDFGDMAVDVIGALVTRDGSEHILNVPNLGSIPNLPYDSVVEMPCRITPIGVERRKFAELEDWKMALIGPLSIYQRRAAEAIWKGDKSLALSALAMNPMVHDLGVASRMFDVFYEKQSQHYPAFS</sequence>
<dbReference type="InterPro" id="IPR036291">
    <property type="entry name" value="NAD(P)-bd_dom_sf"/>
</dbReference>
<evidence type="ECO:0000256" key="3">
    <source>
        <dbReference type="ARBA" id="ARBA00022801"/>
    </source>
</evidence>
<keyword evidence="4 11" id="KW-0520">NAD</keyword>
<dbReference type="Pfam" id="PF11975">
    <property type="entry name" value="Glyco_hydro_4C"/>
    <property type="match status" value="1"/>
</dbReference>
<dbReference type="KEGG" id="woc:BA177_04085"/>
<feature type="binding site" evidence="8">
    <location>
        <position position="89"/>
    </location>
    <ligand>
        <name>substrate</name>
    </ligand>
</feature>
<dbReference type="Proteomes" id="UP000092695">
    <property type="component" value="Chromosome"/>
</dbReference>
<feature type="binding site" evidence="8">
    <location>
        <position position="143"/>
    </location>
    <ligand>
        <name>substrate</name>
    </ligand>
</feature>
<dbReference type="GO" id="GO:0046872">
    <property type="term" value="F:metal ion binding"/>
    <property type="evidence" value="ECO:0007669"/>
    <property type="project" value="UniProtKB-KW"/>
</dbReference>
<feature type="active site" description="Proton donor" evidence="7">
    <location>
        <position position="165"/>
    </location>
</feature>
<feature type="binding site" evidence="9">
    <location>
        <position position="194"/>
    </location>
    <ligand>
        <name>Mn(2+)</name>
        <dbReference type="ChEBI" id="CHEBI:29035"/>
    </ligand>
</feature>
<dbReference type="STRING" id="1548547.BA177_04085"/>